<evidence type="ECO:0000256" key="3">
    <source>
        <dbReference type="ARBA" id="ARBA00023163"/>
    </source>
</evidence>
<dbReference type="GO" id="GO:0000976">
    <property type="term" value="F:transcription cis-regulatory region binding"/>
    <property type="evidence" value="ECO:0007669"/>
    <property type="project" value="TreeGrafter"/>
</dbReference>
<evidence type="ECO:0000256" key="2">
    <source>
        <dbReference type="ARBA" id="ARBA00023125"/>
    </source>
</evidence>
<dbReference type="Proteomes" id="UP000545761">
    <property type="component" value="Unassembled WGS sequence"/>
</dbReference>
<comment type="caution">
    <text evidence="5">The sequence shown here is derived from an EMBL/GenBank/DDBJ whole genome shotgun (WGS) entry which is preliminary data.</text>
</comment>
<dbReference type="InterPro" id="IPR028082">
    <property type="entry name" value="Peripla_BP_I"/>
</dbReference>
<dbReference type="CDD" id="cd01392">
    <property type="entry name" value="HTH_LacI"/>
    <property type="match status" value="1"/>
</dbReference>
<gene>
    <name evidence="5" type="ORF">H1D24_31335</name>
</gene>
<dbReference type="InterPro" id="IPR010982">
    <property type="entry name" value="Lambda_DNA-bd_dom_sf"/>
</dbReference>
<evidence type="ECO:0000313" key="6">
    <source>
        <dbReference type="Proteomes" id="UP000545761"/>
    </source>
</evidence>
<evidence type="ECO:0000256" key="1">
    <source>
        <dbReference type="ARBA" id="ARBA00023015"/>
    </source>
</evidence>
<reference evidence="5 6" key="1">
    <citation type="submission" date="2020-07" db="EMBL/GenBank/DDBJ databases">
        <title>Streptomyces isolated from Indian soil.</title>
        <authorList>
            <person name="Mandal S."/>
            <person name="Maiti P.K."/>
        </authorList>
    </citation>
    <scope>NUCLEOTIDE SEQUENCE [LARGE SCALE GENOMIC DNA]</scope>
    <source>
        <strain evidence="5 6">PSKA28</strain>
    </source>
</reference>
<dbReference type="Pfam" id="PF13377">
    <property type="entry name" value="Peripla_BP_3"/>
    <property type="match status" value="1"/>
</dbReference>
<proteinExistence type="predicted"/>
<dbReference type="SUPFAM" id="SSF53822">
    <property type="entry name" value="Periplasmic binding protein-like I"/>
    <property type="match status" value="1"/>
</dbReference>
<dbReference type="GO" id="GO:0003700">
    <property type="term" value="F:DNA-binding transcription factor activity"/>
    <property type="evidence" value="ECO:0007669"/>
    <property type="project" value="TreeGrafter"/>
</dbReference>
<dbReference type="SMART" id="SM00354">
    <property type="entry name" value="HTH_LACI"/>
    <property type="match status" value="1"/>
</dbReference>
<dbReference type="SUPFAM" id="SSF47413">
    <property type="entry name" value="lambda repressor-like DNA-binding domains"/>
    <property type="match status" value="1"/>
</dbReference>
<dbReference type="PROSITE" id="PS50932">
    <property type="entry name" value="HTH_LACI_2"/>
    <property type="match status" value="1"/>
</dbReference>
<dbReference type="CDD" id="cd06267">
    <property type="entry name" value="PBP1_LacI_sugar_binding-like"/>
    <property type="match status" value="1"/>
</dbReference>
<dbReference type="AlphaFoldDB" id="A0A7W0DTH7"/>
<name>A0A7W0DTH7_9ACTN</name>
<dbReference type="Gene3D" id="3.40.50.2300">
    <property type="match status" value="2"/>
</dbReference>
<organism evidence="5 6">
    <name type="scientific">Streptomyces himalayensis subsp. himalayensis</name>
    <dbReference type="NCBI Taxonomy" id="2756131"/>
    <lineage>
        <taxon>Bacteria</taxon>
        <taxon>Bacillati</taxon>
        <taxon>Actinomycetota</taxon>
        <taxon>Actinomycetes</taxon>
        <taxon>Kitasatosporales</taxon>
        <taxon>Streptomycetaceae</taxon>
        <taxon>Streptomyces</taxon>
        <taxon>Streptomyces himalayensis</taxon>
    </lineage>
</organism>
<keyword evidence="3" id="KW-0804">Transcription</keyword>
<feature type="domain" description="HTH lacI-type" evidence="4">
    <location>
        <begin position="4"/>
        <end position="58"/>
    </location>
</feature>
<dbReference type="Pfam" id="PF00356">
    <property type="entry name" value="LacI"/>
    <property type="match status" value="1"/>
</dbReference>
<protein>
    <submittedName>
        <fullName evidence="5">LacI family DNA-binding transcriptional regulator</fullName>
    </submittedName>
</protein>
<keyword evidence="2 5" id="KW-0238">DNA-binding</keyword>
<sequence length="336" mass="35794">MKRPTMADVARRAGVTKGAVSFALNGKPGVSEGTRRRILAIAEELGWKPNSAARALSDGRAGTYGLVVDRPARTLGIEPFFMQLISGIQVELSGRGVSLLFTLAEDTAAQIAVYRDWWASRRVDGVFLVDVAVDDPRIPALEELRLPALVVGHPVGTGSLPAVWSDEAGAVRAALAHLAALGHRSVARISGPSALWHTRIRTAAFEEVTREFGMRLTTVETDYTGEQGAAATREVLAGDPRPTAVLYDNDVMAVSGLSAARHMGLSVPGDVSMVAWDDSALCELVEPGLTALNRDIVDYGARAAQQLRELVEGRTIDHFQVTGPKLVERGSTGPAV</sequence>
<dbReference type="PROSITE" id="PS00356">
    <property type="entry name" value="HTH_LACI_1"/>
    <property type="match status" value="1"/>
</dbReference>
<dbReference type="EMBL" id="JACEHE010000025">
    <property type="protein sequence ID" value="MBA2950169.1"/>
    <property type="molecule type" value="Genomic_DNA"/>
</dbReference>
<dbReference type="RefSeq" id="WP_181661099.1">
    <property type="nucleotide sequence ID" value="NZ_JACEHE010000025.1"/>
</dbReference>
<keyword evidence="1" id="KW-0805">Transcription regulation</keyword>
<dbReference type="Gene3D" id="1.10.260.40">
    <property type="entry name" value="lambda repressor-like DNA-binding domains"/>
    <property type="match status" value="1"/>
</dbReference>
<accession>A0A7W0DTH7</accession>
<evidence type="ECO:0000259" key="4">
    <source>
        <dbReference type="PROSITE" id="PS50932"/>
    </source>
</evidence>
<evidence type="ECO:0000313" key="5">
    <source>
        <dbReference type="EMBL" id="MBA2950169.1"/>
    </source>
</evidence>
<dbReference type="InterPro" id="IPR046335">
    <property type="entry name" value="LacI/GalR-like_sensor"/>
</dbReference>
<dbReference type="PANTHER" id="PTHR30146:SF155">
    <property type="entry name" value="ALANINE RACEMASE"/>
    <property type="match status" value="1"/>
</dbReference>
<dbReference type="PANTHER" id="PTHR30146">
    <property type="entry name" value="LACI-RELATED TRANSCRIPTIONAL REPRESSOR"/>
    <property type="match status" value="1"/>
</dbReference>
<dbReference type="InterPro" id="IPR000843">
    <property type="entry name" value="HTH_LacI"/>
</dbReference>